<sequence>MDNSLSLTFGIELECLIEYDPAGYDSDSALRSLDGILGTREHKIEMLVCRGIACALSSHGFPATDWMQNPSPQTWVVDRDRSIQLPANKPGRSYLDIELKSPAYNLLRKALDQVQSVVSVVTEEFTVHTNDSCGLHVHVGNQRKGFPLQTFKNFCMLTTVFEPQFNSLHPPERLGDSFYLRPLTRAFEGVSPLDTALLIQSCRTHEQLVKRFTGDVPDRYYAYNFCPLVFKPIFGTIEFRQHKATLDTDAIGMWIELACGMVRTAHNIPFDKLAHLIEHAASGMYMDAIALLSELELHDNAEYYGRQRRYSHPRPAWAWVNPMVEEAVELTTEGTKDKFVNGEMIIKTVAKNALE</sequence>
<comment type="caution">
    <text evidence="1">The sequence shown here is derived from an EMBL/GenBank/DDBJ whole genome shotgun (WGS) entry which is preliminary data.</text>
</comment>
<dbReference type="Pfam" id="PF12224">
    <property type="entry name" value="Amidoligase_2"/>
    <property type="match status" value="1"/>
</dbReference>
<evidence type="ECO:0008006" key="3">
    <source>
        <dbReference type="Google" id="ProtNLM"/>
    </source>
</evidence>
<gene>
    <name evidence="1" type="ORF">N7G274_005046</name>
</gene>
<proteinExistence type="predicted"/>
<name>A0ABR4A9I9_9LECA</name>
<keyword evidence="2" id="KW-1185">Reference proteome</keyword>
<dbReference type="PANTHER" id="PTHR36847:SF1">
    <property type="entry name" value="AMIDOLIGASE ENZYME"/>
    <property type="match status" value="1"/>
</dbReference>
<evidence type="ECO:0000313" key="1">
    <source>
        <dbReference type="EMBL" id="KAL2042552.1"/>
    </source>
</evidence>
<dbReference type="PANTHER" id="PTHR36847">
    <property type="entry name" value="AMIDOLIGASE ENZYME"/>
    <property type="match status" value="1"/>
</dbReference>
<organism evidence="1 2">
    <name type="scientific">Stereocaulon virgatum</name>
    <dbReference type="NCBI Taxonomy" id="373712"/>
    <lineage>
        <taxon>Eukaryota</taxon>
        <taxon>Fungi</taxon>
        <taxon>Dikarya</taxon>
        <taxon>Ascomycota</taxon>
        <taxon>Pezizomycotina</taxon>
        <taxon>Lecanoromycetes</taxon>
        <taxon>OSLEUM clade</taxon>
        <taxon>Lecanoromycetidae</taxon>
        <taxon>Lecanorales</taxon>
        <taxon>Lecanorineae</taxon>
        <taxon>Stereocaulaceae</taxon>
        <taxon>Stereocaulon</taxon>
    </lineage>
</organism>
<reference evidence="1 2" key="1">
    <citation type="submission" date="2024-09" db="EMBL/GenBank/DDBJ databases">
        <title>Rethinking Asexuality: The Enigmatic Case of Functional Sexual Genes in Lepraria (Stereocaulaceae).</title>
        <authorList>
            <person name="Doellman M."/>
            <person name="Sun Y."/>
            <person name="Barcenas-Pena A."/>
            <person name="Lumbsch H.T."/>
            <person name="Grewe F."/>
        </authorList>
    </citation>
    <scope>NUCLEOTIDE SEQUENCE [LARGE SCALE GENOMIC DNA]</scope>
    <source>
        <strain evidence="1 2">Mercado 3170</strain>
    </source>
</reference>
<protein>
    <recommendedName>
        <fullName evidence="3">Amidoligase enzyme</fullName>
    </recommendedName>
</protein>
<dbReference type="Proteomes" id="UP001590950">
    <property type="component" value="Unassembled WGS sequence"/>
</dbReference>
<evidence type="ECO:0000313" key="2">
    <source>
        <dbReference type="Proteomes" id="UP001590950"/>
    </source>
</evidence>
<accession>A0ABR4A9I9</accession>
<dbReference type="EMBL" id="JBEFKJ010000014">
    <property type="protein sequence ID" value="KAL2042552.1"/>
    <property type="molecule type" value="Genomic_DNA"/>
</dbReference>
<dbReference type="InterPro" id="IPR022025">
    <property type="entry name" value="Amidoligase_2"/>
</dbReference>